<name>A0A146K0P0_9EUKA</name>
<sequence>EIVNQCCCPQRVLTTEQQCVSYLKELKILAIQSNQVTVNQFLNVSAPMVLSDDPLQQIIYEYTGQASKSPTSSDLQKVKQTLQALRDNTKALPNQSLAQALRQQNAFIAQTQNLIFSVTNQPYLSEKNVTNAVETLKIVRQKLGAAENTSLIDVLILSGHKSDFLQFGKLVNIVFGQTEAIPTQSAEQICAFFEQKMQLFEEQFQIKFFQVLNKAIMMPKFVETTAVDFISSKENETFSQLIEKYFKVQTDKPLQFVQYVDQVVQQMNKVAGMQKQHMLACILKILNQQVLQECQKMYLTFTGSNVDFQSLNDFVQQFLGQIAKVNKLELRIGELCEFAVRDYISTNPELQKKLVLSKEDQEKAGIGEDELKRLQKIQVPVKYDQQIFIGKIQNAEIEQTLLQQFQCAQYFEFDEQKSEFDNSQPLFILSAILETLNTIFTEMKYSMKGLVGKISAYEQSLTARVYGWFQDSKKQSLYQLKKEFKELNKTIVSSQSPATWIFQQYLTQTQTKVNIKFTHKFQDSDLTQFLCEQFSLQQINLYELFTQVIAPLLKNNMPIIPYLKQLFLIYQAKFYQDLFAACLSEEIVFANLSNLGTAFTQYENALNPKTKQMLDLFMYTDDILAPVQFAVYEDHLQIVTKFSKLLGFEKLKKEQQITLLFNVGKLVEKMKIDFPVAQIEKIKPNFVQFVELMVTIYQRDPVLFLQKQDYQHRFLRMFSPNAEPLIAQKQNKFFYMLKAFEELKLKTKEEMLVLVFGKIDETKTTKWDEFLKEVSQMQGKMTLKQEKMFKQFENRLYQFYVICKKCYGDAIKNFGDLYLQIQNGDNKLSAGVLAENLLEDEAEEVEGQEAKENEEKVEDKVEKVTEKVVEEVK</sequence>
<proteinExistence type="predicted"/>
<organism evidence="2">
    <name type="scientific">Trepomonas sp. PC1</name>
    <dbReference type="NCBI Taxonomy" id="1076344"/>
    <lineage>
        <taxon>Eukaryota</taxon>
        <taxon>Metamonada</taxon>
        <taxon>Diplomonadida</taxon>
        <taxon>Hexamitidae</taxon>
        <taxon>Hexamitinae</taxon>
        <taxon>Trepomonas</taxon>
    </lineage>
</organism>
<feature type="non-terminal residue" evidence="2">
    <location>
        <position position="1"/>
    </location>
</feature>
<reference evidence="2" key="1">
    <citation type="submission" date="2015-07" db="EMBL/GenBank/DDBJ databases">
        <title>Adaptation to a free-living lifestyle via gene acquisitions in the diplomonad Trepomonas sp. PC1.</title>
        <authorList>
            <person name="Xu F."/>
            <person name="Jerlstrom-Hultqvist J."/>
            <person name="Kolisko M."/>
            <person name="Simpson A.G.B."/>
            <person name="Roger A.J."/>
            <person name="Svard S.G."/>
            <person name="Andersson J.O."/>
        </authorList>
    </citation>
    <scope>NUCLEOTIDE SEQUENCE</scope>
    <source>
        <strain evidence="2">PC1</strain>
    </source>
</reference>
<protein>
    <submittedName>
        <fullName evidence="2">Uncharacterized protein</fullName>
    </submittedName>
</protein>
<accession>A0A146K0P0</accession>
<dbReference type="EMBL" id="GDID01006279">
    <property type="protein sequence ID" value="JAP90327.1"/>
    <property type="molecule type" value="Transcribed_RNA"/>
</dbReference>
<feature type="coiled-coil region" evidence="1">
    <location>
        <begin position="835"/>
        <end position="867"/>
    </location>
</feature>
<gene>
    <name evidence="2" type="ORF">TPC1_30178</name>
</gene>
<evidence type="ECO:0000256" key="1">
    <source>
        <dbReference type="SAM" id="Coils"/>
    </source>
</evidence>
<evidence type="ECO:0000313" key="2">
    <source>
        <dbReference type="EMBL" id="JAP90327.1"/>
    </source>
</evidence>
<keyword evidence="1" id="KW-0175">Coiled coil</keyword>
<dbReference type="AlphaFoldDB" id="A0A146K0P0"/>